<evidence type="ECO:0000256" key="1">
    <source>
        <dbReference type="SAM" id="MobiDB-lite"/>
    </source>
</evidence>
<name>A0A1I3UJV3_9BACL</name>
<proteinExistence type="predicted"/>
<evidence type="ECO:0000313" key="3">
    <source>
        <dbReference type="Proteomes" id="UP000198915"/>
    </source>
</evidence>
<keyword evidence="3" id="KW-1185">Reference proteome</keyword>
<dbReference type="RefSeq" id="WP_139228074.1">
    <property type="nucleotide sequence ID" value="NZ_FORT01000006.1"/>
</dbReference>
<accession>A0A1I3UJV3</accession>
<evidence type="ECO:0008006" key="4">
    <source>
        <dbReference type="Google" id="ProtNLM"/>
    </source>
</evidence>
<evidence type="ECO:0000313" key="2">
    <source>
        <dbReference type="EMBL" id="SFJ83340.1"/>
    </source>
</evidence>
<gene>
    <name evidence="2" type="ORF">SAMN05518846_1067</name>
</gene>
<sequence length="159" mass="18692">MFQRRKRNLDLSGAKEPIRKDHSTHGINWGRDKWQEKGNQTESADDRDLDHGWEEADEETGMEPECENLRQHPPKGQSELAFSERQTVKIAPFRQSAPSYPGLLRKPDFYEQHKKLTVYIEKELLETIETLKKGRYIPSYSWLVAEAISCYLRDRKSDQ</sequence>
<dbReference type="Proteomes" id="UP000198915">
    <property type="component" value="Unassembled WGS sequence"/>
</dbReference>
<dbReference type="AlphaFoldDB" id="A0A1I3UJV3"/>
<organism evidence="2 3">
    <name type="scientific">Brevibacillus centrosporus</name>
    <dbReference type="NCBI Taxonomy" id="54910"/>
    <lineage>
        <taxon>Bacteria</taxon>
        <taxon>Bacillati</taxon>
        <taxon>Bacillota</taxon>
        <taxon>Bacilli</taxon>
        <taxon>Bacillales</taxon>
        <taxon>Paenibacillaceae</taxon>
        <taxon>Brevibacillus</taxon>
    </lineage>
</organism>
<feature type="region of interest" description="Disordered" evidence="1">
    <location>
        <begin position="1"/>
        <end position="78"/>
    </location>
</feature>
<feature type="compositionally biased region" description="Acidic residues" evidence="1">
    <location>
        <begin position="55"/>
        <end position="66"/>
    </location>
</feature>
<dbReference type="CDD" id="cd21631">
    <property type="entry name" value="RHH_CopG_NikR-like"/>
    <property type="match status" value="1"/>
</dbReference>
<dbReference type="EMBL" id="FORT01000006">
    <property type="protein sequence ID" value="SFJ83340.1"/>
    <property type="molecule type" value="Genomic_DNA"/>
</dbReference>
<feature type="compositionally biased region" description="Basic and acidic residues" evidence="1">
    <location>
        <begin position="44"/>
        <end position="54"/>
    </location>
</feature>
<protein>
    <recommendedName>
        <fullName evidence="4">Ribbon-helix-helix domain-containing protein</fullName>
    </recommendedName>
</protein>
<reference evidence="3" key="1">
    <citation type="submission" date="2016-10" db="EMBL/GenBank/DDBJ databases">
        <authorList>
            <person name="Varghese N."/>
            <person name="Submissions S."/>
        </authorList>
    </citation>
    <scope>NUCLEOTIDE SEQUENCE [LARGE SCALE GENOMIC DNA]</scope>
    <source>
        <strain evidence="3">OK042</strain>
    </source>
</reference>
<feature type="compositionally biased region" description="Basic and acidic residues" evidence="1">
    <location>
        <begin position="16"/>
        <end position="36"/>
    </location>
</feature>